<protein>
    <recommendedName>
        <fullName evidence="8">Dbl homology domain-containing protein</fullName>
    </recommendedName>
</protein>
<accession>A0A4S8MVW3</accession>
<evidence type="ECO:0000256" key="1">
    <source>
        <dbReference type="ARBA" id="ARBA00022658"/>
    </source>
</evidence>
<feature type="region of interest" description="Disordered" evidence="2">
    <location>
        <begin position="1"/>
        <end position="187"/>
    </location>
</feature>
<gene>
    <name evidence="6" type="ORF">K435DRAFT_710318</name>
</gene>
<feature type="domain" description="PH" evidence="3">
    <location>
        <begin position="467"/>
        <end position="599"/>
    </location>
</feature>
<evidence type="ECO:0000259" key="4">
    <source>
        <dbReference type="PROSITE" id="PS50010"/>
    </source>
</evidence>
<evidence type="ECO:0000259" key="3">
    <source>
        <dbReference type="PROSITE" id="PS50003"/>
    </source>
</evidence>
<dbReference type="SUPFAM" id="SSF50729">
    <property type="entry name" value="PH domain-like"/>
    <property type="match status" value="1"/>
</dbReference>
<keyword evidence="1" id="KW-0344">Guanine-nucleotide releasing factor</keyword>
<evidence type="ECO:0008006" key="8">
    <source>
        <dbReference type="Google" id="ProtNLM"/>
    </source>
</evidence>
<dbReference type="CDD" id="cd00160">
    <property type="entry name" value="RhoGEF"/>
    <property type="match status" value="1"/>
</dbReference>
<dbReference type="InterPro" id="IPR001180">
    <property type="entry name" value="CNH_dom"/>
</dbReference>
<evidence type="ECO:0000259" key="5">
    <source>
        <dbReference type="PROSITE" id="PS50219"/>
    </source>
</evidence>
<dbReference type="Pfam" id="PF00780">
    <property type="entry name" value="CNH"/>
    <property type="match status" value="1"/>
</dbReference>
<feature type="compositionally biased region" description="Polar residues" evidence="2">
    <location>
        <begin position="72"/>
        <end position="105"/>
    </location>
</feature>
<feature type="compositionally biased region" description="Low complexity" evidence="2">
    <location>
        <begin position="156"/>
        <end position="168"/>
    </location>
</feature>
<dbReference type="Pfam" id="PF00621">
    <property type="entry name" value="RhoGEF"/>
    <property type="match status" value="1"/>
</dbReference>
<name>A0A4S8MVW3_DENBC</name>
<sequence length="1004" mass="112055">MHDPHNGYHPHRPQVVIPHSPLPPGAQQPQNPSPSARPFTPWAFEVSPPSYPNQPSQPYPTLRNPWGDEDSPTTPGRNRTHSMVNLPSSRTHSRSTSLAPASTTPIAFPQPQVYRATSAKAISSSSNLHPSYSVGHRPTKSEVPQNDGLRYHADPSSTSLLSDTSSYYQDDDYHGSQESDDLSQDVDSISDELSNISLAGEEGIRLFQSGQLPEKEQEWHKLVPPEAIEALGKTEVQRQSVIFEVFKAEREYVADLEAVQDVFITPLRKASPPIIRPNILPGFITEVFGNFGQILSHHQRMLGALFDRQREQHPLIQSIADIVLDTTLKQDFRTGYEIYIKHYPLAESHHRKELKTNPAYQGFIHSASNDPRIRKRDLITFLSRPVTRLPRLNLLLEQILKLTDKDHDHPDTETLPIILGILSDCIKGTQPGIEAAESKVKFWGLCESLVYQKGEIIDMDLYDKSRTLVYSGTVYRRNRPENSVTGWSSWTELSAALMDNYFLLTREETRPNGVLKRHLMSRPLSLAYLRLGSFKAPPETRKESQKGGSVLGALLHTTITVYPFTIYHAANKLTRRYTLYVSSEAVRTKWYNALVDALAVYKAKQEGNMYFAPNLSLSDRFFRVASPKMGPESKLTGRIISAVPFASGGHNFIAATTPTGVYVSIKGRDEFRRVLSYRNARSIAAMQTVGNKHFNKFVISVESTLLAYSLDLLARVALGDAQPKLLDASMEHVVGKDANVVLARHLQIGQRMLIIYASKRLFQSSLCLQVLEATDISVSAPAPSKRDTSAAKSFKPFGDPGYVPKDAYDVAPLVKTIGICAREGIIVVDPMNLTNSRITVVPDFSGASSNTPMNNLKNRLENAKALGLVRSSAEELLVIFDTMGTYITKHGIPTRQSGFIKWEAQAHSYASRGAYLLLFSPQFIEVRHIMTGRLVQVIEGEDIRLLYGGPTPASTDNILVVMRGNRDDENGLSEKIVELMETSEINDYNTPTTANPAMWDEWDM</sequence>
<dbReference type="GO" id="GO:0035556">
    <property type="term" value="P:intracellular signal transduction"/>
    <property type="evidence" value="ECO:0007669"/>
    <property type="project" value="InterPro"/>
</dbReference>
<feature type="compositionally biased region" description="Acidic residues" evidence="2">
    <location>
        <begin position="178"/>
        <end position="187"/>
    </location>
</feature>
<organism evidence="6 7">
    <name type="scientific">Dendrothele bispora (strain CBS 962.96)</name>
    <dbReference type="NCBI Taxonomy" id="1314807"/>
    <lineage>
        <taxon>Eukaryota</taxon>
        <taxon>Fungi</taxon>
        <taxon>Dikarya</taxon>
        <taxon>Basidiomycota</taxon>
        <taxon>Agaricomycotina</taxon>
        <taxon>Agaricomycetes</taxon>
        <taxon>Agaricomycetidae</taxon>
        <taxon>Agaricales</taxon>
        <taxon>Agaricales incertae sedis</taxon>
        <taxon>Dendrothele</taxon>
    </lineage>
</organism>
<dbReference type="PROSITE" id="PS50010">
    <property type="entry name" value="DH_2"/>
    <property type="match status" value="1"/>
</dbReference>
<dbReference type="InterPro" id="IPR011993">
    <property type="entry name" value="PH-like_dom_sf"/>
</dbReference>
<dbReference type="InterPro" id="IPR035899">
    <property type="entry name" value="DBL_dom_sf"/>
</dbReference>
<dbReference type="AlphaFoldDB" id="A0A4S8MVW3"/>
<evidence type="ECO:0000313" key="6">
    <source>
        <dbReference type="EMBL" id="THV07437.1"/>
    </source>
</evidence>
<dbReference type="InterPro" id="IPR001849">
    <property type="entry name" value="PH_domain"/>
</dbReference>
<dbReference type="InterPro" id="IPR001331">
    <property type="entry name" value="GDS_CDC24_CS"/>
</dbReference>
<dbReference type="InterPro" id="IPR052233">
    <property type="entry name" value="Rho-type_GEFs"/>
</dbReference>
<dbReference type="PROSITE" id="PS50003">
    <property type="entry name" value="PH_DOMAIN"/>
    <property type="match status" value="1"/>
</dbReference>
<feature type="compositionally biased region" description="Pro residues" evidence="2">
    <location>
        <begin position="49"/>
        <end position="58"/>
    </location>
</feature>
<dbReference type="Gene3D" id="1.20.900.10">
    <property type="entry name" value="Dbl homology (DH) domain"/>
    <property type="match status" value="1"/>
</dbReference>
<dbReference type="SMART" id="SM00233">
    <property type="entry name" value="PH"/>
    <property type="match status" value="1"/>
</dbReference>
<dbReference type="PANTHER" id="PTHR46572">
    <property type="entry name" value="RHO1 GDP-GTP EXCHANGE PROTEIN 1-RELATED"/>
    <property type="match status" value="1"/>
</dbReference>
<dbReference type="PANTHER" id="PTHR46572:SF1">
    <property type="entry name" value="RHO1 GUANINE NUCLEOTIDE EXCHANGE FACTOR TUS1"/>
    <property type="match status" value="1"/>
</dbReference>
<feature type="domain" description="DH" evidence="4">
    <location>
        <begin position="237"/>
        <end position="432"/>
    </location>
</feature>
<reference evidence="6 7" key="1">
    <citation type="journal article" date="2019" name="Nat. Ecol. Evol.">
        <title>Megaphylogeny resolves global patterns of mushroom evolution.</title>
        <authorList>
            <person name="Varga T."/>
            <person name="Krizsan K."/>
            <person name="Foldi C."/>
            <person name="Dima B."/>
            <person name="Sanchez-Garcia M."/>
            <person name="Sanchez-Ramirez S."/>
            <person name="Szollosi G.J."/>
            <person name="Szarkandi J.G."/>
            <person name="Papp V."/>
            <person name="Albert L."/>
            <person name="Andreopoulos W."/>
            <person name="Angelini C."/>
            <person name="Antonin V."/>
            <person name="Barry K.W."/>
            <person name="Bougher N.L."/>
            <person name="Buchanan P."/>
            <person name="Buyck B."/>
            <person name="Bense V."/>
            <person name="Catcheside P."/>
            <person name="Chovatia M."/>
            <person name="Cooper J."/>
            <person name="Damon W."/>
            <person name="Desjardin D."/>
            <person name="Finy P."/>
            <person name="Geml J."/>
            <person name="Haridas S."/>
            <person name="Hughes K."/>
            <person name="Justo A."/>
            <person name="Karasinski D."/>
            <person name="Kautmanova I."/>
            <person name="Kiss B."/>
            <person name="Kocsube S."/>
            <person name="Kotiranta H."/>
            <person name="LaButti K.M."/>
            <person name="Lechner B.E."/>
            <person name="Liimatainen K."/>
            <person name="Lipzen A."/>
            <person name="Lukacs Z."/>
            <person name="Mihaltcheva S."/>
            <person name="Morgado L.N."/>
            <person name="Niskanen T."/>
            <person name="Noordeloos M.E."/>
            <person name="Ohm R.A."/>
            <person name="Ortiz-Santana B."/>
            <person name="Ovrebo C."/>
            <person name="Racz N."/>
            <person name="Riley R."/>
            <person name="Savchenko A."/>
            <person name="Shiryaev A."/>
            <person name="Soop K."/>
            <person name="Spirin V."/>
            <person name="Szebenyi C."/>
            <person name="Tomsovsky M."/>
            <person name="Tulloss R.E."/>
            <person name="Uehling J."/>
            <person name="Grigoriev I.V."/>
            <person name="Vagvolgyi C."/>
            <person name="Papp T."/>
            <person name="Martin F.M."/>
            <person name="Miettinen O."/>
            <person name="Hibbett D.S."/>
            <person name="Nagy L.G."/>
        </authorList>
    </citation>
    <scope>NUCLEOTIDE SEQUENCE [LARGE SCALE GENOMIC DNA]</scope>
    <source>
        <strain evidence="6 7">CBS 962.96</strain>
    </source>
</reference>
<feature type="compositionally biased region" description="Polar residues" evidence="2">
    <location>
        <begin position="120"/>
        <end position="130"/>
    </location>
</feature>
<proteinExistence type="predicted"/>
<evidence type="ECO:0000313" key="7">
    <source>
        <dbReference type="Proteomes" id="UP000297245"/>
    </source>
</evidence>
<dbReference type="InterPro" id="IPR000219">
    <property type="entry name" value="DH_dom"/>
</dbReference>
<dbReference type="SUPFAM" id="SSF48065">
    <property type="entry name" value="DBL homology domain (DH-domain)"/>
    <property type="match status" value="1"/>
</dbReference>
<dbReference type="OrthoDB" id="2272012at2759"/>
<dbReference type="SMART" id="SM00325">
    <property type="entry name" value="RhoGEF"/>
    <property type="match status" value="1"/>
</dbReference>
<dbReference type="EMBL" id="ML179038">
    <property type="protein sequence ID" value="THV07437.1"/>
    <property type="molecule type" value="Genomic_DNA"/>
</dbReference>
<feature type="domain" description="CNH" evidence="5">
    <location>
        <begin position="636"/>
        <end position="953"/>
    </location>
</feature>
<dbReference type="GO" id="GO:0005085">
    <property type="term" value="F:guanyl-nucleotide exchange factor activity"/>
    <property type="evidence" value="ECO:0007669"/>
    <property type="project" value="UniProtKB-KW"/>
</dbReference>
<dbReference type="Proteomes" id="UP000297245">
    <property type="component" value="Unassembled WGS sequence"/>
</dbReference>
<dbReference type="PROSITE" id="PS50219">
    <property type="entry name" value="CNH"/>
    <property type="match status" value="1"/>
</dbReference>
<dbReference type="PROSITE" id="PS00741">
    <property type="entry name" value="DH_1"/>
    <property type="match status" value="1"/>
</dbReference>
<evidence type="ECO:0000256" key="2">
    <source>
        <dbReference type="SAM" id="MobiDB-lite"/>
    </source>
</evidence>
<keyword evidence="7" id="KW-1185">Reference proteome</keyword>
<dbReference type="Gene3D" id="2.30.29.30">
    <property type="entry name" value="Pleckstrin-homology domain (PH domain)/Phosphotyrosine-binding domain (PTB)"/>
    <property type="match status" value="1"/>
</dbReference>